<feature type="transmembrane region" description="Helical" evidence="1">
    <location>
        <begin position="122"/>
        <end position="144"/>
    </location>
</feature>
<accession>A0ABY4C2M9</accession>
<dbReference type="EMBL" id="CP094528">
    <property type="protein sequence ID" value="UOE44416.1"/>
    <property type="molecule type" value="Genomic_DNA"/>
</dbReference>
<dbReference type="RefSeq" id="WP_243556217.1">
    <property type="nucleotide sequence ID" value="NZ_CP094528.1"/>
</dbReference>
<feature type="transmembrane region" description="Helical" evidence="1">
    <location>
        <begin position="219"/>
        <end position="241"/>
    </location>
</feature>
<keyword evidence="1" id="KW-1133">Transmembrane helix</keyword>
<gene>
    <name evidence="2" type="ORF">MTO99_01070</name>
</gene>
<feature type="transmembrane region" description="Helical" evidence="1">
    <location>
        <begin position="248"/>
        <end position="267"/>
    </location>
</feature>
<sequence length="328" mass="35754">MTAASLTDRYVWAAARNVPEAQRADLQRELRERIGDAVDALVDQGHDATDAERAALTDLGDPGALAAAYVDRPFFLIGPRYYLVWWRLLKLLAAIVLPIIAAVMVFVQLLTGATVGEAIGTVVSVTLTTAVHLAFWTTLVFAVLERTPAAEGQRGIDEPWTVDRLPQLPDEVRPHRVSDLVASLVGLAVFAGLIVWQQFGGVILDGRGMPLLNPELWSFWLPYFLVLIAVTAAFSVAIYAWGWTWWLALANLALQVAFTVPALWLLLTGQLVNPDALDAMGWPWGDSDEVIVPLIVTAFIAAAIWNVIDGAVKAWRAGGARREASVAR</sequence>
<protein>
    <submittedName>
        <fullName evidence="2">Permease prefix domain 1-containing protein</fullName>
    </submittedName>
</protein>
<keyword evidence="3" id="KW-1185">Reference proteome</keyword>
<reference evidence="2 3" key="1">
    <citation type="submission" date="2022-03" db="EMBL/GenBank/DDBJ databases">
        <title>Mucilaginibacter sp. isolated from the gut of Protaetia brevitarsis seulensis larvae.</title>
        <authorList>
            <person name="Won M."/>
            <person name="Kim S.-J."/>
            <person name="Kwon S.-W."/>
        </authorList>
    </citation>
    <scope>NUCLEOTIDE SEQUENCE [LARGE SCALE GENOMIC DNA]</scope>
    <source>
        <strain evidence="2 3">CFWR-12</strain>
    </source>
</reference>
<keyword evidence="1" id="KW-0472">Membrane</keyword>
<feature type="transmembrane region" description="Helical" evidence="1">
    <location>
        <begin position="180"/>
        <end position="199"/>
    </location>
</feature>
<dbReference type="NCBIfam" id="NF038403">
    <property type="entry name" value="perm_prefix_1"/>
    <property type="match status" value="1"/>
</dbReference>
<keyword evidence="1" id="KW-0812">Transmembrane</keyword>
<evidence type="ECO:0000313" key="3">
    <source>
        <dbReference type="Proteomes" id="UP000832097"/>
    </source>
</evidence>
<dbReference type="Proteomes" id="UP000832097">
    <property type="component" value="Chromosome"/>
</dbReference>
<organism evidence="2 3">
    <name type="scientific">Agromyces larvae</name>
    <dbReference type="NCBI Taxonomy" id="2929802"/>
    <lineage>
        <taxon>Bacteria</taxon>
        <taxon>Bacillati</taxon>
        <taxon>Actinomycetota</taxon>
        <taxon>Actinomycetes</taxon>
        <taxon>Micrococcales</taxon>
        <taxon>Microbacteriaceae</taxon>
        <taxon>Agromyces</taxon>
    </lineage>
</organism>
<name>A0ABY4C2M9_9MICO</name>
<proteinExistence type="predicted"/>
<feature type="transmembrane region" description="Helical" evidence="1">
    <location>
        <begin position="88"/>
        <end position="110"/>
    </location>
</feature>
<evidence type="ECO:0000313" key="2">
    <source>
        <dbReference type="EMBL" id="UOE44416.1"/>
    </source>
</evidence>
<evidence type="ECO:0000256" key="1">
    <source>
        <dbReference type="SAM" id="Phobius"/>
    </source>
</evidence>
<dbReference type="InterPro" id="IPR047928">
    <property type="entry name" value="Perm_prefix_1"/>
</dbReference>
<feature type="transmembrane region" description="Helical" evidence="1">
    <location>
        <begin position="290"/>
        <end position="308"/>
    </location>
</feature>